<reference evidence="1" key="1">
    <citation type="thesis" date="2021" institute="BYU ScholarsArchive" country="Provo, UT, USA">
        <title>Applications of and Algorithms for Genome Assembly and Genomic Analyses with an Emphasis on Marine Teleosts.</title>
        <authorList>
            <person name="Pickett B.D."/>
        </authorList>
    </citation>
    <scope>NUCLEOTIDE SEQUENCE</scope>
    <source>
        <strain evidence="1">HI-2016</strain>
    </source>
</reference>
<protein>
    <submittedName>
        <fullName evidence="1">Uncharacterized protein</fullName>
    </submittedName>
</protein>
<dbReference type="AlphaFoldDB" id="A0A8T2NJS4"/>
<name>A0A8T2NJS4_9TELE</name>
<keyword evidence="2" id="KW-1185">Reference proteome</keyword>
<dbReference type="Proteomes" id="UP000824540">
    <property type="component" value="Unassembled WGS sequence"/>
</dbReference>
<dbReference type="EMBL" id="JAFBMS010000039">
    <property type="protein sequence ID" value="KAG9340963.1"/>
    <property type="molecule type" value="Genomic_DNA"/>
</dbReference>
<accession>A0A8T2NJS4</accession>
<evidence type="ECO:0000313" key="2">
    <source>
        <dbReference type="Proteomes" id="UP000824540"/>
    </source>
</evidence>
<evidence type="ECO:0000313" key="1">
    <source>
        <dbReference type="EMBL" id="KAG9340963.1"/>
    </source>
</evidence>
<sequence length="202" mass="21646">MDICRRVLGEGLCVVGLTWLSGHYLGLTWIHLDITWSSPGHYLGLTWAYLGITLASPVPSWTTLALPGPHLCAHMAIIWTHGVLPVPIWAVALSAGSPEACPANANIPENSFCAPAPIYPEGADGKTGSCDTVKSFLMERNSPDASKRGAWQSDIGCDNASLLPSLIPLYSFDQLCWQNSVLLELCLEVVYFSSCLAGLCAS</sequence>
<organism evidence="1 2">
    <name type="scientific">Albula glossodonta</name>
    <name type="common">roundjaw bonefish</name>
    <dbReference type="NCBI Taxonomy" id="121402"/>
    <lineage>
        <taxon>Eukaryota</taxon>
        <taxon>Metazoa</taxon>
        <taxon>Chordata</taxon>
        <taxon>Craniata</taxon>
        <taxon>Vertebrata</taxon>
        <taxon>Euteleostomi</taxon>
        <taxon>Actinopterygii</taxon>
        <taxon>Neopterygii</taxon>
        <taxon>Teleostei</taxon>
        <taxon>Albuliformes</taxon>
        <taxon>Albulidae</taxon>
        <taxon>Albula</taxon>
    </lineage>
</organism>
<dbReference type="OrthoDB" id="10656441at2759"/>
<proteinExistence type="predicted"/>
<gene>
    <name evidence="1" type="ORF">JZ751_020156</name>
</gene>
<comment type="caution">
    <text evidence="1">The sequence shown here is derived from an EMBL/GenBank/DDBJ whole genome shotgun (WGS) entry which is preliminary data.</text>
</comment>